<dbReference type="CDD" id="cd02440">
    <property type="entry name" value="AdoMet_MTases"/>
    <property type="match status" value="1"/>
</dbReference>
<dbReference type="Pfam" id="PF07519">
    <property type="entry name" value="Tannase"/>
    <property type="match status" value="1"/>
</dbReference>
<dbReference type="InterPro" id="IPR029058">
    <property type="entry name" value="AB_hydrolase_fold"/>
</dbReference>
<evidence type="ECO:0000256" key="6">
    <source>
        <dbReference type="ARBA" id="ARBA00022837"/>
    </source>
</evidence>
<reference evidence="10 11" key="1">
    <citation type="journal article" date="2018" name="PLoS Pathog.">
        <title>Evolution of structural diversity of trichothecenes, a family of toxins produced by plant pathogenic and entomopathogenic fungi.</title>
        <authorList>
            <person name="Proctor R.H."/>
            <person name="McCormick S.P."/>
            <person name="Kim H.S."/>
            <person name="Cardoza R.E."/>
            <person name="Stanley A.M."/>
            <person name="Lindo L."/>
            <person name="Kelly A."/>
            <person name="Brown D.W."/>
            <person name="Lee T."/>
            <person name="Vaughan M.M."/>
            <person name="Alexander N.J."/>
            <person name="Busman M."/>
            <person name="Gutierrez S."/>
        </authorList>
    </citation>
    <scope>NUCLEOTIDE SEQUENCE [LARGE SCALE GENOMIC DNA]</scope>
    <source>
        <strain evidence="10 11">NRRL 13405</strain>
    </source>
</reference>
<protein>
    <recommendedName>
        <fullName evidence="8">Carboxylic ester hydrolase</fullName>
        <ecNumber evidence="8">3.1.1.-</ecNumber>
    </recommendedName>
</protein>
<keyword evidence="7" id="KW-1015">Disulfide bond</keyword>
<keyword evidence="2" id="KW-0719">Serine esterase</keyword>
<evidence type="ECO:0000256" key="5">
    <source>
        <dbReference type="ARBA" id="ARBA00022801"/>
    </source>
</evidence>
<proteinExistence type="inferred from homology"/>
<feature type="region of interest" description="Disordered" evidence="9">
    <location>
        <begin position="1"/>
        <end position="29"/>
    </location>
</feature>
<evidence type="ECO:0000256" key="3">
    <source>
        <dbReference type="ARBA" id="ARBA00022723"/>
    </source>
</evidence>
<keyword evidence="6" id="KW-0106">Calcium</keyword>
<accession>A0A395MB35</accession>
<dbReference type="Gene3D" id="3.40.50.150">
    <property type="entry name" value="Vaccinia Virus protein VP39"/>
    <property type="match status" value="1"/>
</dbReference>
<evidence type="ECO:0000256" key="8">
    <source>
        <dbReference type="RuleBase" id="RU361238"/>
    </source>
</evidence>
<dbReference type="Gene3D" id="3.40.50.1820">
    <property type="entry name" value="alpha/beta hydrolase"/>
    <property type="match status" value="1"/>
</dbReference>
<evidence type="ECO:0000256" key="4">
    <source>
        <dbReference type="ARBA" id="ARBA00022729"/>
    </source>
</evidence>
<dbReference type="STRING" id="2594813.A0A395MB35"/>
<comment type="similarity">
    <text evidence="1 8">Belongs to the tannase family.</text>
</comment>
<gene>
    <name evidence="10" type="ORF">FIE12Z_10689</name>
</gene>
<dbReference type="PANTHER" id="PTHR33938:SF8">
    <property type="entry name" value="CARBOXYLIC ESTER HYDROLASE"/>
    <property type="match status" value="1"/>
</dbReference>
<evidence type="ECO:0000256" key="7">
    <source>
        <dbReference type="ARBA" id="ARBA00023157"/>
    </source>
</evidence>
<dbReference type="InterPro" id="IPR029063">
    <property type="entry name" value="SAM-dependent_MTases_sf"/>
</dbReference>
<dbReference type="GO" id="GO:0046872">
    <property type="term" value="F:metal ion binding"/>
    <property type="evidence" value="ECO:0007669"/>
    <property type="project" value="UniProtKB-KW"/>
</dbReference>
<dbReference type="SUPFAM" id="SSF53474">
    <property type="entry name" value="alpha/beta-Hydrolases"/>
    <property type="match status" value="1"/>
</dbReference>
<evidence type="ECO:0000313" key="10">
    <source>
        <dbReference type="EMBL" id="RFN45071.1"/>
    </source>
</evidence>
<dbReference type="EC" id="3.1.1.-" evidence="8"/>
<organism evidence="10 11">
    <name type="scientific">Fusarium flagelliforme</name>
    <dbReference type="NCBI Taxonomy" id="2675880"/>
    <lineage>
        <taxon>Eukaryota</taxon>
        <taxon>Fungi</taxon>
        <taxon>Dikarya</taxon>
        <taxon>Ascomycota</taxon>
        <taxon>Pezizomycotina</taxon>
        <taxon>Sordariomycetes</taxon>
        <taxon>Hypocreomycetidae</taxon>
        <taxon>Hypocreales</taxon>
        <taxon>Nectriaceae</taxon>
        <taxon>Fusarium</taxon>
        <taxon>Fusarium incarnatum-equiseti species complex</taxon>
    </lineage>
</organism>
<evidence type="ECO:0000256" key="2">
    <source>
        <dbReference type="ARBA" id="ARBA00022487"/>
    </source>
</evidence>
<evidence type="ECO:0000313" key="11">
    <source>
        <dbReference type="Proteomes" id="UP000265631"/>
    </source>
</evidence>
<keyword evidence="3" id="KW-0479">Metal-binding</keyword>
<dbReference type="Proteomes" id="UP000265631">
    <property type="component" value="Unassembled WGS sequence"/>
</dbReference>
<dbReference type="GO" id="GO:0030600">
    <property type="term" value="F:feruloyl esterase activity"/>
    <property type="evidence" value="ECO:0007669"/>
    <property type="project" value="UniProtKB-ARBA"/>
</dbReference>
<dbReference type="AlphaFoldDB" id="A0A395MB35"/>
<comment type="caution">
    <text evidence="10">The sequence shown here is derived from an EMBL/GenBank/DDBJ whole genome shotgun (WGS) entry which is preliminary data.</text>
</comment>
<name>A0A395MB35_9HYPO</name>
<keyword evidence="4" id="KW-0732">Signal</keyword>
<sequence length="865" mass="95736">MPENPTVPEVQVDEDVHSDSEDSTFTGHSIAGSTSIASSVLKYKWKHGRRYHSDRAGEYSFPNDDQEQDRLDMVHHAFTRLLNDRFFTAPIKPEGARVLDIGTGTGIWAIQFGDEYPSATVIGNDLSPIQPDWVPPNVKFLIDDVEADWVDPVPYDYIHCKYMAGSIKDWPRLLKQAYANLRPGGWIEFHESANTLYSEDDSLKPDNALVEMMDHLKVACEKIGRTMDPAPMFKQWVEETGFKQVKEERFKLPIGPWPKDERLKEIGTLMGINMVEGVAAFTAVLFTEVLGWSAEEVEAFNARVRQASRQRSVHPIFDVLVVTGRKPEFTVIILVAMLHRRLRTMLLSNLSATSLVFQGLPGVLSSHTCTDEAFGALKLDKAEILSITANISSVNLPASPTNEWPENPEDTVTLCKVAIRYTHPGWNDTINTYVWLPVSEWNERMVGVGGGGWSTGDVEDLAAPASRGYAAVTTDGGHLLANRQELGWALTSCGNLDLHALQNFAAVSLDDAATLGKTVVEAYYGKKPKYSYWNGCSTGGRQGHMMAQRYPTQYNGILASASAFNWDKFIVSEYWPQFLMNSLGYYPPACELEAITNATIKACDAQDGVEDGVVSNSINCDFDPMSVAGTEIACDNPEGSLKVSEKAAEIARLTWRGPETEDGKFLWYGLDKSAPLTRLAGTTCTSLKNCTSSPFAISKDWLTTFVQQNHTAKLHGISHEEYSKLFRQSVNRFASIMGTADADLTDFKKAGGKLLAWHGTADELIPFQGSVDYYNRVLENDPNATDYYRFFEAPGVEHCSGGSGWYPGSGFDTLVNWVETGEAPDRMYAETVGLEKKRAVELCAWPKKIAYIGGDKDLASSFSCA</sequence>
<evidence type="ECO:0000256" key="9">
    <source>
        <dbReference type="SAM" id="MobiDB-lite"/>
    </source>
</evidence>
<dbReference type="Pfam" id="PF13489">
    <property type="entry name" value="Methyltransf_23"/>
    <property type="match status" value="1"/>
</dbReference>
<keyword evidence="5 8" id="KW-0378">Hydrolase</keyword>
<dbReference type="SUPFAM" id="SSF53335">
    <property type="entry name" value="S-adenosyl-L-methionine-dependent methyltransferases"/>
    <property type="match status" value="1"/>
</dbReference>
<dbReference type="PANTHER" id="PTHR33938">
    <property type="entry name" value="FERULOYL ESTERASE B-RELATED"/>
    <property type="match status" value="1"/>
</dbReference>
<evidence type="ECO:0000256" key="1">
    <source>
        <dbReference type="ARBA" id="ARBA00006249"/>
    </source>
</evidence>
<dbReference type="InterPro" id="IPR011118">
    <property type="entry name" value="Tannase/feruloyl_esterase"/>
</dbReference>
<dbReference type="EMBL" id="PXXK01000378">
    <property type="protein sequence ID" value="RFN45071.1"/>
    <property type="molecule type" value="Genomic_DNA"/>
</dbReference>
<keyword evidence="11" id="KW-1185">Reference proteome</keyword>